<feature type="transmembrane region" description="Helical" evidence="1">
    <location>
        <begin position="45"/>
        <end position="69"/>
    </location>
</feature>
<keyword evidence="1" id="KW-0812">Transmembrane</keyword>
<dbReference type="PANTHER" id="PTHR31787:SF3">
    <property type="entry name" value="FRIZZLED AND SMOOTHENED-LIKE PROTEIN H"/>
    <property type="match status" value="1"/>
</dbReference>
<dbReference type="EMBL" id="KZ992688">
    <property type="protein sequence ID" value="RKP07668.1"/>
    <property type="molecule type" value="Genomic_DNA"/>
</dbReference>
<dbReference type="STRING" id="78915.A0A4P9XNW4"/>
<sequence length="360" mass="40884">MCPPPLIRDPAWPSISPIPECAAGCCVPCPREYSLYPEGVLENGFHMATIARTISGILMIYLFISYLVLPNKRKHPSLLIFFATFSVMIFSSVGFFTISDPHTFQCANEITKSTMRNNTACGIQGGLLILGSFGSCVWIALIILNLHVHTVWGKQWMNKHYRWIVAGGWIYCIAFTVIPFAMDEVQYEFAELCLVSKQYSLELFFYPLAVAVFPAAALHIWTVMFIIRVRRQAHGHAIKSGNLSSTGSTKRARKVAVMAIVRLQWRAMTLAVSLTSALMFYWIFYFVDIHKEPSVATWKEWVKCMLQGRGQDTCAKIVEPEIPSYQTMIAAEMVVSIQGTLFFIIFALQRRLTLDWKEFF</sequence>
<feature type="non-terminal residue" evidence="2">
    <location>
        <position position="360"/>
    </location>
</feature>
<dbReference type="AlphaFoldDB" id="A0A4P9XNW4"/>
<dbReference type="PANTHER" id="PTHR31787">
    <property type="entry name" value="G-PROTEIN-COUPLED RECEPTOR GPCR FAMILY PROTEIN"/>
    <property type="match status" value="1"/>
</dbReference>
<dbReference type="InterPro" id="IPR050949">
    <property type="entry name" value="GPCR_Fz/Smo-like"/>
</dbReference>
<evidence type="ECO:0000313" key="3">
    <source>
        <dbReference type="Proteomes" id="UP000271241"/>
    </source>
</evidence>
<feature type="transmembrane region" description="Helical" evidence="1">
    <location>
        <begin position="328"/>
        <end position="348"/>
    </location>
</feature>
<dbReference type="OrthoDB" id="26203at2759"/>
<feature type="transmembrane region" description="Helical" evidence="1">
    <location>
        <begin position="160"/>
        <end position="182"/>
    </location>
</feature>
<dbReference type="Proteomes" id="UP000271241">
    <property type="component" value="Unassembled WGS sequence"/>
</dbReference>
<evidence type="ECO:0000256" key="1">
    <source>
        <dbReference type="SAM" id="Phobius"/>
    </source>
</evidence>
<keyword evidence="1" id="KW-1133">Transmembrane helix</keyword>
<feature type="transmembrane region" description="Helical" evidence="1">
    <location>
        <begin position="123"/>
        <end position="148"/>
    </location>
</feature>
<protein>
    <recommendedName>
        <fullName evidence="4">G-protein coupled receptors family 2 profile 2 domain-containing protein</fullName>
    </recommendedName>
</protein>
<proteinExistence type="predicted"/>
<dbReference type="Gene3D" id="1.20.1070.10">
    <property type="entry name" value="Rhodopsin 7-helix transmembrane proteins"/>
    <property type="match status" value="1"/>
</dbReference>
<evidence type="ECO:0008006" key="4">
    <source>
        <dbReference type="Google" id="ProtNLM"/>
    </source>
</evidence>
<gene>
    <name evidence="2" type="ORF">THASP1DRAFT_16710</name>
</gene>
<feature type="transmembrane region" description="Helical" evidence="1">
    <location>
        <begin position="78"/>
        <end position="98"/>
    </location>
</feature>
<accession>A0A4P9XNW4</accession>
<feature type="transmembrane region" description="Helical" evidence="1">
    <location>
        <begin position="263"/>
        <end position="284"/>
    </location>
</feature>
<keyword evidence="3" id="KW-1185">Reference proteome</keyword>
<name>A0A4P9XNW4_9FUNG</name>
<evidence type="ECO:0000313" key="2">
    <source>
        <dbReference type="EMBL" id="RKP07668.1"/>
    </source>
</evidence>
<organism evidence="2 3">
    <name type="scientific">Thamnocephalis sphaerospora</name>
    <dbReference type="NCBI Taxonomy" id="78915"/>
    <lineage>
        <taxon>Eukaryota</taxon>
        <taxon>Fungi</taxon>
        <taxon>Fungi incertae sedis</taxon>
        <taxon>Zoopagomycota</taxon>
        <taxon>Zoopagomycotina</taxon>
        <taxon>Zoopagomycetes</taxon>
        <taxon>Zoopagales</taxon>
        <taxon>Sigmoideomycetaceae</taxon>
        <taxon>Thamnocephalis</taxon>
    </lineage>
</organism>
<keyword evidence="1" id="KW-0472">Membrane</keyword>
<feature type="transmembrane region" description="Helical" evidence="1">
    <location>
        <begin position="204"/>
        <end position="227"/>
    </location>
</feature>
<reference evidence="3" key="1">
    <citation type="journal article" date="2018" name="Nat. Microbiol.">
        <title>Leveraging single-cell genomics to expand the fungal tree of life.</title>
        <authorList>
            <person name="Ahrendt S.R."/>
            <person name="Quandt C.A."/>
            <person name="Ciobanu D."/>
            <person name="Clum A."/>
            <person name="Salamov A."/>
            <person name="Andreopoulos B."/>
            <person name="Cheng J.F."/>
            <person name="Woyke T."/>
            <person name="Pelin A."/>
            <person name="Henrissat B."/>
            <person name="Reynolds N.K."/>
            <person name="Benny G.L."/>
            <person name="Smith M.E."/>
            <person name="James T.Y."/>
            <person name="Grigoriev I.V."/>
        </authorList>
    </citation>
    <scope>NUCLEOTIDE SEQUENCE [LARGE SCALE GENOMIC DNA]</scope>
    <source>
        <strain evidence="3">RSA 1356</strain>
    </source>
</reference>